<keyword evidence="1" id="KW-0521">NADP</keyword>
<keyword evidence="5" id="KW-1185">Reference proteome</keyword>
<dbReference type="CDD" id="cd08244">
    <property type="entry name" value="MDR_enoyl_red"/>
    <property type="match status" value="1"/>
</dbReference>
<dbReference type="EMBL" id="CP070496">
    <property type="protein sequence ID" value="QSB05389.1"/>
    <property type="molecule type" value="Genomic_DNA"/>
</dbReference>
<dbReference type="Gene3D" id="3.40.50.720">
    <property type="entry name" value="NAD(P)-binding Rossmann-like Domain"/>
    <property type="match status" value="1"/>
</dbReference>
<dbReference type="SUPFAM" id="SSF51735">
    <property type="entry name" value="NAD(P)-binding Rossmann-fold domains"/>
    <property type="match status" value="1"/>
</dbReference>
<feature type="domain" description="Enoyl reductase (ER)" evidence="3">
    <location>
        <begin position="10"/>
        <end position="326"/>
    </location>
</feature>
<dbReference type="SMART" id="SM00829">
    <property type="entry name" value="PKS_ER"/>
    <property type="match status" value="1"/>
</dbReference>
<dbReference type="SUPFAM" id="SSF50129">
    <property type="entry name" value="GroES-like"/>
    <property type="match status" value="1"/>
</dbReference>
<dbReference type="RefSeq" id="WP_213171397.1">
    <property type="nucleotide sequence ID" value="NZ_CP070496.1"/>
</dbReference>
<dbReference type="Pfam" id="PF08240">
    <property type="entry name" value="ADH_N"/>
    <property type="match status" value="1"/>
</dbReference>
<dbReference type="InterPro" id="IPR013149">
    <property type="entry name" value="ADH-like_C"/>
</dbReference>
<protein>
    <submittedName>
        <fullName evidence="4">Zinc-binding dehydrogenase</fullName>
    </submittedName>
</protein>
<dbReference type="PANTHER" id="PTHR48106">
    <property type="entry name" value="QUINONE OXIDOREDUCTASE PIG3-RELATED"/>
    <property type="match status" value="1"/>
</dbReference>
<organism evidence="4 5">
    <name type="scientific">Natronoglycomyces albus</name>
    <dbReference type="NCBI Taxonomy" id="2811108"/>
    <lineage>
        <taxon>Bacteria</taxon>
        <taxon>Bacillati</taxon>
        <taxon>Actinomycetota</taxon>
        <taxon>Actinomycetes</taxon>
        <taxon>Glycomycetales</taxon>
        <taxon>Glycomycetaceae</taxon>
        <taxon>Natronoglycomyces</taxon>
    </lineage>
</organism>
<evidence type="ECO:0000256" key="1">
    <source>
        <dbReference type="ARBA" id="ARBA00022857"/>
    </source>
</evidence>
<dbReference type="InterPro" id="IPR011032">
    <property type="entry name" value="GroES-like_sf"/>
</dbReference>
<dbReference type="GO" id="GO:0016651">
    <property type="term" value="F:oxidoreductase activity, acting on NAD(P)H"/>
    <property type="evidence" value="ECO:0007669"/>
    <property type="project" value="TreeGrafter"/>
</dbReference>
<dbReference type="Gene3D" id="3.90.180.10">
    <property type="entry name" value="Medium-chain alcohol dehydrogenases, catalytic domain"/>
    <property type="match status" value="1"/>
</dbReference>
<dbReference type="Pfam" id="PF00107">
    <property type="entry name" value="ADH_zinc_N"/>
    <property type="match status" value="1"/>
</dbReference>
<evidence type="ECO:0000313" key="4">
    <source>
        <dbReference type="EMBL" id="QSB05389.1"/>
    </source>
</evidence>
<evidence type="ECO:0000256" key="2">
    <source>
        <dbReference type="ARBA" id="ARBA00023002"/>
    </source>
</evidence>
<reference evidence="4" key="1">
    <citation type="submission" date="2021-02" db="EMBL/GenBank/DDBJ databases">
        <title>Natronoglycomyces albus gen. nov., sp. nov, a haloalkaliphilic actinobacterium from a soda solonchak soil.</title>
        <authorList>
            <person name="Sorokin D.Y."/>
            <person name="Khijniak T.V."/>
            <person name="Zakharycheva A.P."/>
            <person name="Boueva O.V."/>
            <person name="Ariskina E.V."/>
            <person name="Hahnke R.L."/>
            <person name="Bunk B."/>
            <person name="Sproer C."/>
            <person name="Schumann P."/>
            <person name="Evtushenko L.I."/>
            <person name="Kublanov I.V."/>
        </authorList>
    </citation>
    <scope>NUCLEOTIDE SEQUENCE</scope>
    <source>
        <strain evidence="4">DSM 106290</strain>
    </source>
</reference>
<evidence type="ECO:0000313" key="5">
    <source>
        <dbReference type="Proteomes" id="UP000662939"/>
    </source>
</evidence>
<dbReference type="KEGG" id="nav:JQS30_00115"/>
<name>A0A895XPU0_9ACTN</name>
<dbReference type="InterPro" id="IPR013154">
    <property type="entry name" value="ADH-like_N"/>
</dbReference>
<dbReference type="InterPro" id="IPR020843">
    <property type="entry name" value="ER"/>
</dbReference>
<dbReference type="GO" id="GO:0070402">
    <property type="term" value="F:NADPH binding"/>
    <property type="evidence" value="ECO:0007669"/>
    <property type="project" value="TreeGrafter"/>
</dbReference>
<dbReference type="AlphaFoldDB" id="A0A895XPU0"/>
<gene>
    <name evidence="4" type="ORF">JQS30_00115</name>
</gene>
<dbReference type="InterPro" id="IPR036291">
    <property type="entry name" value="NAD(P)-bd_dom_sf"/>
</dbReference>
<evidence type="ECO:0000259" key="3">
    <source>
        <dbReference type="SMART" id="SM00829"/>
    </source>
</evidence>
<keyword evidence="2" id="KW-0560">Oxidoreductase</keyword>
<accession>A0A895XPU0</accession>
<proteinExistence type="predicted"/>
<sequence length="328" mass="34295">MRAIMQYAYGGPETLLMEEQPDLSPAQGQVRIKVAASGVHLIDTVLRSGDTDALPYAPPALPMTPGREVAGTVDAVGDGVDSSWVGQRVVTHLGLASGGYAEQAIREVGAVHVLPAGVDEAAAVAAIGTGRTALSILEHARPTAEDLVLVTAAAGGIGTLLVQYLKRHVGAEVVGVAGGREKVSWLRGQGVDHAVDYTSHDWAEQVRKLTGGRDITLVFDGVGGESGRVALELLGLGGRHVMFGWSAGSATQLNEQDIMNRGLTVSSALGPHVIAKAGGMRELETQALRLVEKEVWTPQVHRFALEDAAAAHRALVERSTVGKVILSP</sequence>
<dbReference type="Proteomes" id="UP000662939">
    <property type="component" value="Chromosome"/>
</dbReference>